<proteinExistence type="predicted"/>
<keyword evidence="1" id="KW-0732">Signal</keyword>
<sequence length="109" mass="11831">MLCVGIGFVCFLCSLARYAPCTMPCRLSFPTDLPGGSLRFTATRDIGPSALPRSRNCGRNIYVAILCVQRANAYAIPILRPSARLSVARDRVGKGVVPSWFSNGPPRDE</sequence>
<dbReference type="AlphaFoldDB" id="A0A2M4B637"/>
<evidence type="ECO:0000313" key="2">
    <source>
        <dbReference type="EMBL" id="MBW48515.1"/>
    </source>
</evidence>
<reference evidence="2" key="1">
    <citation type="submission" date="2018-01" db="EMBL/GenBank/DDBJ databases">
        <title>An insight into the sialome of Amazonian anophelines.</title>
        <authorList>
            <person name="Ribeiro J.M."/>
            <person name="Scarpassa V."/>
            <person name="Calvo E."/>
        </authorList>
    </citation>
    <scope>NUCLEOTIDE SEQUENCE</scope>
    <source>
        <tissue evidence="2">Salivary glands</tissue>
    </source>
</reference>
<organism evidence="2">
    <name type="scientific">Anopheles triannulatus</name>
    <dbReference type="NCBI Taxonomy" id="58253"/>
    <lineage>
        <taxon>Eukaryota</taxon>
        <taxon>Metazoa</taxon>
        <taxon>Ecdysozoa</taxon>
        <taxon>Arthropoda</taxon>
        <taxon>Hexapoda</taxon>
        <taxon>Insecta</taxon>
        <taxon>Pterygota</taxon>
        <taxon>Neoptera</taxon>
        <taxon>Endopterygota</taxon>
        <taxon>Diptera</taxon>
        <taxon>Nematocera</taxon>
        <taxon>Culicoidea</taxon>
        <taxon>Culicidae</taxon>
        <taxon>Anophelinae</taxon>
        <taxon>Anopheles</taxon>
    </lineage>
</organism>
<feature type="signal peptide" evidence="1">
    <location>
        <begin position="1"/>
        <end position="18"/>
    </location>
</feature>
<dbReference type="EMBL" id="GGFK01015194">
    <property type="protein sequence ID" value="MBW48515.1"/>
    <property type="molecule type" value="Transcribed_RNA"/>
</dbReference>
<name>A0A2M4B637_9DIPT</name>
<feature type="chain" id="PRO_5014960530" evidence="1">
    <location>
        <begin position="19"/>
        <end position="109"/>
    </location>
</feature>
<protein>
    <submittedName>
        <fullName evidence="2">Putative secreted protein</fullName>
    </submittedName>
</protein>
<evidence type="ECO:0000256" key="1">
    <source>
        <dbReference type="SAM" id="SignalP"/>
    </source>
</evidence>
<accession>A0A2M4B637</accession>